<organism evidence="1 2">
    <name type="scientific">Simiaoa sunii</name>
    <dbReference type="NCBI Taxonomy" id="2763672"/>
    <lineage>
        <taxon>Bacteria</taxon>
        <taxon>Bacillati</taxon>
        <taxon>Bacillota</taxon>
        <taxon>Clostridia</taxon>
        <taxon>Lachnospirales</taxon>
        <taxon>Lachnospiraceae</taxon>
        <taxon>Simiaoa</taxon>
    </lineage>
</organism>
<dbReference type="Proteomes" id="UP000515981">
    <property type="component" value="Chromosome"/>
</dbReference>
<proteinExistence type="predicted"/>
<protein>
    <submittedName>
        <fullName evidence="1">ATPase</fullName>
    </submittedName>
</protein>
<gene>
    <name evidence="1" type="ORF">H9Q77_11225</name>
</gene>
<dbReference type="KEGG" id="ssun:H9Q77_11225"/>
<dbReference type="AlphaFoldDB" id="A0A7G9FSY9"/>
<evidence type="ECO:0000313" key="2">
    <source>
        <dbReference type="Proteomes" id="UP000515981"/>
    </source>
</evidence>
<dbReference type="EMBL" id="CP060633">
    <property type="protein sequence ID" value="QNM01671.1"/>
    <property type="molecule type" value="Genomic_DNA"/>
</dbReference>
<dbReference type="RefSeq" id="WP_118546529.1">
    <property type="nucleotide sequence ID" value="NZ_CP060633.1"/>
</dbReference>
<accession>A0A7G9FSY9</accession>
<name>A0A7G9FSY9_9FIRM</name>
<evidence type="ECO:0000313" key="1">
    <source>
        <dbReference type="EMBL" id="QNM01671.1"/>
    </source>
</evidence>
<sequence length="261" mass="30561">MFQLFTDLTKKSPAIDQKINEIQNQLKCLPEGKLTIAHNGKNTKWYQSDGQNRKYIPKSNRTLAEQLALRKYLSLVLEELLQEKTAISFYNRHRSIESKSALLLQDSSLGYSELLSPYFQVPPSHTAWLQENYDRSSRNPENLIYKTVNGILVRSKSEALIAMLLYTNKIPFRYECALTLGDIKFYPDFTILHPKTDRIFYWEHFGLMDSPGYRQNIFSKQQVYATHGILPTIQLLTTYESQMHPLNTELVEKMIQYYFLQ</sequence>
<keyword evidence="2" id="KW-1185">Reference proteome</keyword>
<reference evidence="1 2" key="1">
    <citation type="submission" date="2020-08" db="EMBL/GenBank/DDBJ databases">
        <authorList>
            <person name="Liu C."/>
            <person name="Sun Q."/>
        </authorList>
    </citation>
    <scope>NUCLEOTIDE SEQUENCE [LARGE SCALE GENOMIC DNA]</scope>
    <source>
        <strain evidence="1 2">NSJ-8</strain>
    </source>
</reference>